<dbReference type="InterPro" id="IPR023395">
    <property type="entry name" value="MCP_dom_sf"/>
</dbReference>
<evidence type="ECO:0000256" key="8">
    <source>
        <dbReference type="PROSITE-ProRule" id="PRU00282"/>
    </source>
</evidence>
<gene>
    <name evidence="9" type="ORF">TL16_g03310</name>
</gene>
<comment type="subcellular location">
    <subcellularLocation>
        <location evidence="1">Membrane</location>
        <topology evidence="1">Multi-pass membrane protein</topology>
    </subcellularLocation>
</comment>
<keyword evidence="3" id="KW-0813">Transport</keyword>
<evidence type="ECO:0000256" key="1">
    <source>
        <dbReference type="ARBA" id="ARBA00004141"/>
    </source>
</evidence>
<keyword evidence="7 8" id="KW-0472">Membrane</keyword>
<reference evidence="10" key="1">
    <citation type="journal article" date="2023" name="Commun. Biol.">
        <title>Genome analysis of Parmales, the sister group of diatoms, reveals the evolutionary specialization of diatoms from phago-mixotrophs to photoautotrophs.</title>
        <authorList>
            <person name="Ban H."/>
            <person name="Sato S."/>
            <person name="Yoshikawa S."/>
            <person name="Yamada K."/>
            <person name="Nakamura Y."/>
            <person name="Ichinomiya M."/>
            <person name="Sato N."/>
            <person name="Blanc-Mathieu R."/>
            <person name="Endo H."/>
            <person name="Kuwata A."/>
            <person name="Ogata H."/>
        </authorList>
    </citation>
    <scope>NUCLEOTIDE SEQUENCE [LARGE SCALE GENOMIC DNA]</scope>
</reference>
<evidence type="ECO:0000256" key="2">
    <source>
        <dbReference type="ARBA" id="ARBA00006375"/>
    </source>
</evidence>
<dbReference type="GO" id="GO:0016020">
    <property type="term" value="C:membrane"/>
    <property type="evidence" value="ECO:0007669"/>
    <property type="project" value="UniProtKB-SubCell"/>
</dbReference>
<evidence type="ECO:0008006" key="11">
    <source>
        <dbReference type="Google" id="ProtNLM"/>
    </source>
</evidence>
<evidence type="ECO:0000256" key="4">
    <source>
        <dbReference type="ARBA" id="ARBA00022692"/>
    </source>
</evidence>
<name>A0A9W7E0D0_9STRA</name>
<evidence type="ECO:0000256" key="3">
    <source>
        <dbReference type="ARBA" id="ARBA00022448"/>
    </source>
</evidence>
<dbReference type="InterPro" id="IPR018108">
    <property type="entry name" value="MCP_transmembrane"/>
</dbReference>
<keyword evidence="6" id="KW-1133">Transmembrane helix</keyword>
<keyword evidence="5" id="KW-0677">Repeat</keyword>
<keyword evidence="4 8" id="KW-0812">Transmembrane</keyword>
<dbReference type="Proteomes" id="UP001162640">
    <property type="component" value="Unassembled WGS sequence"/>
</dbReference>
<feature type="repeat" description="Solcar" evidence="8">
    <location>
        <begin position="107"/>
        <end position="181"/>
    </location>
</feature>
<proteinExistence type="inferred from homology"/>
<organism evidence="9 10">
    <name type="scientific">Triparma laevis f. inornata</name>
    <dbReference type="NCBI Taxonomy" id="1714386"/>
    <lineage>
        <taxon>Eukaryota</taxon>
        <taxon>Sar</taxon>
        <taxon>Stramenopiles</taxon>
        <taxon>Ochrophyta</taxon>
        <taxon>Bolidophyceae</taxon>
        <taxon>Parmales</taxon>
        <taxon>Triparmaceae</taxon>
        <taxon>Triparma</taxon>
    </lineage>
</organism>
<sequence length="255" mass="27959">MGVNQCQVRVQTLDRRVPPLRVPKKISNTLKSSSLAGVSISLLKTLIKHPLDTLTVQVQTSPSSPSRLTLPSLYSGLLPSLTSNILTSPIFFTLKDTTLDHIPPTLPQTLRVAIAVAVATPMYWCARTPLETIKSRKQSNPKIPIKDLPREDLFAGLPSNIVYGYPADMLKFVLYDLLKSPSTPFLNTYISGALSTMIAQALTTPLDVKRNRVMCEDYVEVEGGDRWKGVGLRVGKAAVSGAVQFGVYEYVIGQF</sequence>
<protein>
    <recommendedName>
        <fullName evidence="11">Mitochondrial carrier</fullName>
    </recommendedName>
</protein>
<evidence type="ECO:0000256" key="6">
    <source>
        <dbReference type="ARBA" id="ARBA00022989"/>
    </source>
</evidence>
<dbReference type="EMBL" id="BLQM01000086">
    <property type="protein sequence ID" value="GMH61682.1"/>
    <property type="molecule type" value="Genomic_DNA"/>
</dbReference>
<dbReference type="PANTHER" id="PTHR45667">
    <property type="entry name" value="S-ADENOSYLMETHIONINE MITOCHONDRIAL CARRIER PROTEIN"/>
    <property type="match status" value="1"/>
</dbReference>
<accession>A0A9W7E0D0</accession>
<evidence type="ECO:0000256" key="5">
    <source>
        <dbReference type="ARBA" id="ARBA00022737"/>
    </source>
</evidence>
<evidence type="ECO:0000256" key="7">
    <source>
        <dbReference type="ARBA" id="ARBA00023136"/>
    </source>
</evidence>
<dbReference type="PROSITE" id="PS50920">
    <property type="entry name" value="SOLCAR"/>
    <property type="match status" value="1"/>
</dbReference>
<comment type="similarity">
    <text evidence="2">Belongs to the mitochondrial carrier (TC 2.A.29) family.</text>
</comment>
<evidence type="ECO:0000313" key="10">
    <source>
        <dbReference type="Proteomes" id="UP001162640"/>
    </source>
</evidence>
<dbReference type="Gene3D" id="1.50.40.10">
    <property type="entry name" value="Mitochondrial carrier domain"/>
    <property type="match status" value="1"/>
</dbReference>
<dbReference type="SUPFAM" id="SSF103506">
    <property type="entry name" value="Mitochondrial carrier"/>
    <property type="match status" value="1"/>
</dbReference>
<comment type="caution">
    <text evidence="9">The sequence shown here is derived from an EMBL/GenBank/DDBJ whole genome shotgun (WGS) entry which is preliminary data.</text>
</comment>
<dbReference type="AlphaFoldDB" id="A0A9W7E0D0"/>
<evidence type="ECO:0000313" key="9">
    <source>
        <dbReference type="EMBL" id="GMH61682.1"/>
    </source>
</evidence>